<evidence type="ECO:0000313" key="2">
    <source>
        <dbReference type="Proteomes" id="UP000678374"/>
    </source>
</evidence>
<dbReference type="AlphaFoldDB" id="A0A940YNU5"/>
<organism evidence="1 2">
    <name type="scientific">Ideonella aquatica</name>
    <dbReference type="NCBI Taxonomy" id="2824119"/>
    <lineage>
        <taxon>Bacteria</taxon>
        <taxon>Pseudomonadati</taxon>
        <taxon>Pseudomonadota</taxon>
        <taxon>Betaproteobacteria</taxon>
        <taxon>Burkholderiales</taxon>
        <taxon>Sphaerotilaceae</taxon>
        <taxon>Ideonella</taxon>
    </lineage>
</organism>
<dbReference type="Proteomes" id="UP000678374">
    <property type="component" value="Unassembled WGS sequence"/>
</dbReference>
<comment type="caution">
    <text evidence="1">The sequence shown here is derived from an EMBL/GenBank/DDBJ whole genome shotgun (WGS) entry which is preliminary data.</text>
</comment>
<keyword evidence="2" id="KW-1185">Reference proteome</keyword>
<proteinExistence type="predicted"/>
<gene>
    <name evidence="1" type="ORF">KAK06_23955</name>
</gene>
<protein>
    <submittedName>
        <fullName evidence="1">Uncharacterized protein</fullName>
    </submittedName>
</protein>
<reference evidence="1" key="1">
    <citation type="submission" date="2021-04" db="EMBL/GenBank/DDBJ databases">
        <title>The genome sequence of Ideonella sp. 4Y11.</title>
        <authorList>
            <person name="Liu Y."/>
        </authorList>
    </citation>
    <scope>NUCLEOTIDE SEQUENCE</scope>
    <source>
        <strain evidence="1">4Y11</strain>
    </source>
</reference>
<sequence length="130" mass="14594">MAPFLRYTIISVLVLVAALASYVAGVTVGRTQSREAIPGLLASVQADLALNHIVRLRELESDLARGCSNEVLAKLRFDLHTQMYVLSSLYKEHKGTWVVESIAKREPTMPEQLEQFRKAHDAWTEPKCTK</sequence>
<dbReference type="EMBL" id="JAGQDE010000053">
    <property type="protein sequence ID" value="MBQ0962012.1"/>
    <property type="molecule type" value="Genomic_DNA"/>
</dbReference>
<name>A0A940YNU5_9BURK</name>
<dbReference type="RefSeq" id="WP_210804693.1">
    <property type="nucleotide sequence ID" value="NZ_JAGQDE010000053.1"/>
</dbReference>
<accession>A0A940YNU5</accession>
<evidence type="ECO:0000313" key="1">
    <source>
        <dbReference type="EMBL" id="MBQ0962012.1"/>
    </source>
</evidence>